<evidence type="ECO:0000256" key="5">
    <source>
        <dbReference type="ARBA" id="ARBA00022448"/>
    </source>
</evidence>
<dbReference type="Pfam" id="PF00119">
    <property type="entry name" value="ATP-synt_A"/>
    <property type="match status" value="1"/>
</dbReference>
<feature type="transmembrane region" description="Helical" evidence="14">
    <location>
        <begin position="163"/>
        <end position="189"/>
    </location>
</feature>
<dbReference type="PANTHER" id="PTHR11410:SF0">
    <property type="entry name" value="ATP SYNTHASE SUBUNIT A"/>
    <property type="match status" value="1"/>
</dbReference>
<feature type="transmembrane region" description="Helical" evidence="14">
    <location>
        <begin position="12"/>
        <end position="36"/>
    </location>
</feature>
<comment type="function">
    <text evidence="1">Mitochondrial membrane ATP synthase (F(1)F(0) ATP synthase or Complex V) produces ATP from ADP in the presence of a proton gradient across the membrane which is generated by electron transport complexes of the respiratory chain. F-type ATPases consist of two structural domains, F(1) - containing the extramembraneous catalytic core and F(0) - containing the membrane proton channel, linked together by a central stalk and a peripheral stalk. During catalysis, ATP synthesis in the catalytic domain of F(1) is coupled via a rotary mechanism of the central stalk subunits to proton translocation. Key component of the proton channel; it may play a direct role in the translocation of protons across the membrane.</text>
</comment>
<keyword evidence="7 14" id="KW-0812">Transmembrane</keyword>
<keyword evidence="8" id="KW-0375">Hydrogen ion transport</keyword>
<evidence type="ECO:0000256" key="14">
    <source>
        <dbReference type="SAM" id="Phobius"/>
    </source>
</evidence>
<dbReference type="PROSITE" id="PS00449">
    <property type="entry name" value="ATPASE_A"/>
    <property type="match status" value="1"/>
</dbReference>
<dbReference type="InterPro" id="IPR045083">
    <property type="entry name" value="ATP_synth_F0_asu_bact/mt"/>
</dbReference>
<keyword evidence="5" id="KW-0813">Transport</keyword>
<evidence type="ECO:0000256" key="8">
    <source>
        <dbReference type="ARBA" id="ARBA00022781"/>
    </source>
</evidence>
<feature type="transmembrane region" description="Helical" evidence="14">
    <location>
        <begin position="195"/>
        <end position="216"/>
    </location>
</feature>
<feature type="transmembrane region" description="Helical" evidence="14">
    <location>
        <begin position="65"/>
        <end position="84"/>
    </location>
</feature>
<dbReference type="GO" id="GO:0045259">
    <property type="term" value="C:proton-transporting ATP synthase complex"/>
    <property type="evidence" value="ECO:0007669"/>
    <property type="project" value="UniProtKB-KW"/>
</dbReference>
<evidence type="ECO:0000256" key="6">
    <source>
        <dbReference type="ARBA" id="ARBA00022547"/>
    </source>
</evidence>
<keyword evidence="10" id="KW-0406">Ion transport</keyword>
<sequence>MMNLFTSFDPSTYIFQMNWTSMLMMIPLMPIMLWLVPSRWNWTWLKLNFSLNNEFTPLLESKIKGSTLMFISLMNLIMINNFMGLSPYTFTPTSHLVFNLSLALPLWVMFMVYGWFNNSVHMLAHTIPTGTPYLLMPFMVCIETVSNIIRPITLSVRLTANMIAGHLLVTLMSNLSATLGTISCSIVIIAQTILLILEMSVAIIQAYVFSVLVMLYSKEIH</sequence>
<evidence type="ECO:0000256" key="12">
    <source>
        <dbReference type="ARBA" id="ARBA00023310"/>
    </source>
</evidence>
<evidence type="ECO:0000256" key="1">
    <source>
        <dbReference type="ARBA" id="ARBA00002070"/>
    </source>
</evidence>
<evidence type="ECO:0000256" key="13">
    <source>
        <dbReference type="RuleBase" id="RU004450"/>
    </source>
</evidence>
<keyword evidence="6" id="KW-0138">CF(0)</keyword>
<dbReference type="SUPFAM" id="SSF81336">
    <property type="entry name" value="F1F0 ATP synthase subunit A"/>
    <property type="match status" value="1"/>
</dbReference>
<proteinExistence type="inferred from homology"/>
<evidence type="ECO:0000256" key="4">
    <source>
        <dbReference type="ARBA" id="ARBA00011648"/>
    </source>
</evidence>
<keyword evidence="12" id="KW-0066">ATP synthesis</keyword>
<comment type="subunit">
    <text evidence="4">F-type ATPases have 2 components, CF(1) - the catalytic core - and CF(0) - the membrane proton channel. CF(1) has five subunits: alpha(3), beta(3), gamma(1), delta(1), epsilon(1). CF(0) has three main subunits: a, b and c.</text>
</comment>
<dbReference type="EMBL" id="JX412761">
    <property type="protein sequence ID" value="ALO76519.1"/>
    <property type="molecule type" value="Genomic_DNA"/>
</dbReference>
<evidence type="ECO:0000313" key="15">
    <source>
        <dbReference type="EMBL" id="ALO76519.1"/>
    </source>
</evidence>
<dbReference type="InterPro" id="IPR035908">
    <property type="entry name" value="F0_ATP_A_sf"/>
</dbReference>
<evidence type="ECO:0000256" key="3">
    <source>
        <dbReference type="ARBA" id="ARBA00006810"/>
    </source>
</evidence>
<geneLocation type="mitochondrion" evidence="15"/>
<evidence type="ECO:0000256" key="9">
    <source>
        <dbReference type="ARBA" id="ARBA00022989"/>
    </source>
</evidence>
<evidence type="ECO:0000256" key="7">
    <source>
        <dbReference type="ARBA" id="ARBA00022692"/>
    </source>
</evidence>
<dbReference type="GO" id="GO:0005743">
    <property type="term" value="C:mitochondrial inner membrane"/>
    <property type="evidence" value="ECO:0007669"/>
    <property type="project" value="UniProtKB-SubCell"/>
</dbReference>
<dbReference type="PANTHER" id="PTHR11410">
    <property type="entry name" value="ATP SYNTHASE SUBUNIT A"/>
    <property type="match status" value="1"/>
</dbReference>
<dbReference type="InterPro" id="IPR000568">
    <property type="entry name" value="ATP_synth_F0_asu"/>
</dbReference>
<keyword evidence="9 14" id="KW-1133">Transmembrane helix</keyword>
<evidence type="ECO:0000256" key="2">
    <source>
        <dbReference type="ARBA" id="ARBA00004141"/>
    </source>
</evidence>
<dbReference type="NCBIfam" id="TIGR01131">
    <property type="entry name" value="ATP_synt_6_or_A"/>
    <property type="match status" value="1"/>
</dbReference>
<dbReference type="Gene3D" id="1.20.120.220">
    <property type="entry name" value="ATP synthase, F0 complex, subunit A"/>
    <property type="match status" value="1"/>
</dbReference>
<name>A0A0S2MP82_9COLE</name>
<comment type="similarity">
    <text evidence="3">Belongs to the ATPase A chain family.</text>
</comment>
<dbReference type="InterPro" id="IPR023011">
    <property type="entry name" value="ATP_synth_F0_asu_AS"/>
</dbReference>
<keyword evidence="11 14" id="KW-0472">Membrane</keyword>
<evidence type="ECO:0000256" key="11">
    <source>
        <dbReference type="ARBA" id="ARBA00023136"/>
    </source>
</evidence>
<dbReference type="CDD" id="cd00310">
    <property type="entry name" value="ATP-synt_Fo_a_6"/>
    <property type="match status" value="1"/>
</dbReference>
<dbReference type="GO" id="GO:0046933">
    <property type="term" value="F:proton-transporting ATP synthase activity, rotational mechanism"/>
    <property type="evidence" value="ECO:0007669"/>
    <property type="project" value="TreeGrafter"/>
</dbReference>
<comment type="subcellular location">
    <subcellularLocation>
        <location evidence="2">Membrane</location>
        <topology evidence="2">Multi-pass membrane protein</topology>
    </subcellularLocation>
    <subcellularLocation>
        <location evidence="13">Mitochondrion inner membrane</location>
        <topology evidence="13">Multi-pass membrane protein</topology>
    </subcellularLocation>
</comment>
<accession>A0A0S2MP82</accession>
<dbReference type="AlphaFoldDB" id="A0A0S2MP82"/>
<dbReference type="PRINTS" id="PR00123">
    <property type="entry name" value="ATPASEA"/>
</dbReference>
<keyword evidence="15" id="KW-0496">Mitochondrion</keyword>
<gene>
    <name evidence="15" type="primary">atp6</name>
</gene>
<organism evidence="15">
    <name type="scientific">Scydmaeninae sp. 840218</name>
    <dbReference type="NCBI Taxonomy" id="1213605"/>
    <lineage>
        <taxon>Eukaryota</taxon>
        <taxon>Metazoa</taxon>
        <taxon>Ecdysozoa</taxon>
        <taxon>Arthropoda</taxon>
        <taxon>Hexapoda</taxon>
        <taxon>Insecta</taxon>
        <taxon>Pterygota</taxon>
        <taxon>Neoptera</taxon>
        <taxon>Endopterygota</taxon>
        <taxon>Coleoptera</taxon>
        <taxon>Polyphaga</taxon>
        <taxon>Staphyliniformia</taxon>
        <taxon>Staphylinidae</taxon>
        <taxon>Scydmaeninae</taxon>
    </lineage>
</organism>
<protein>
    <recommendedName>
        <fullName evidence="13">ATP synthase subunit a</fullName>
    </recommendedName>
</protein>
<evidence type="ECO:0000256" key="10">
    <source>
        <dbReference type="ARBA" id="ARBA00023065"/>
    </source>
</evidence>
<reference evidence="15" key="1">
    <citation type="submission" date="2012-06" db="EMBL/GenBank/DDBJ databases">
        <title>Mitogenomics of the Coleoptera under dense taxon sampling.</title>
        <authorList>
            <person name="Timmermans M.J.T.N."/>
            <person name="Lim J."/>
            <person name="Dodsworth S."/>
            <person name="Haran J."/>
            <person name="Ahrens D."/>
            <person name="Bocak L."/>
            <person name="London A."/>
            <person name="Culverwell L."/>
            <person name="Vogler A.P."/>
        </authorList>
    </citation>
    <scope>NUCLEOTIDE SEQUENCE</scope>
</reference>
<feature type="transmembrane region" description="Helical" evidence="14">
    <location>
        <begin position="96"/>
        <end position="116"/>
    </location>
</feature>